<dbReference type="EMBL" id="FR824112">
    <property type="protein sequence ID" value="CCA19297.1"/>
    <property type="molecule type" value="Genomic_DNA"/>
</dbReference>
<evidence type="ECO:0000313" key="1">
    <source>
        <dbReference type="EMBL" id="CCA19297.1"/>
    </source>
</evidence>
<proteinExistence type="predicted"/>
<protein>
    <submittedName>
        <fullName evidence="1">AlNc14C67G4742 protein</fullName>
    </submittedName>
</protein>
<reference evidence="1" key="2">
    <citation type="submission" date="2011-02" db="EMBL/GenBank/DDBJ databases">
        <authorList>
            <person name="MacLean D."/>
        </authorList>
    </citation>
    <scope>NUCLEOTIDE SEQUENCE</scope>
</reference>
<sequence>MELPIHKYVATTEVSISKILFAHLFPIRASSHLVKYIMIKFIPTLIKLLQDETNG</sequence>
<reference evidence="1" key="1">
    <citation type="journal article" date="2011" name="PLoS Biol.">
        <title>Gene gain and loss during evolution of obligate parasitism in the white rust pathogen of Arabidopsis thaliana.</title>
        <authorList>
            <person name="Kemen E."/>
            <person name="Gardiner A."/>
            <person name="Schultz-Larsen T."/>
            <person name="Kemen A.C."/>
            <person name="Balmuth A.L."/>
            <person name="Robert-Seilaniantz A."/>
            <person name="Bailey K."/>
            <person name="Holub E."/>
            <person name="Studholme D.J."/>
            <person name="Maclean D."/>
            <person name="Jones J.D."/>
        </authorList>
    </citation>
    <scope>NUCLEOTIDE SEQUENCE</scope>
</reference>
<dbReference type="HOGENOM" id="CLU_3036355_0_0_1"/>
<accession>F0WDM2</accession>
<organism evidence="1">
    <name type="scientific">Albugo laibachii Nc14</name>
    <dbReference type="NCBI Taxonomy" id="890382"/>
    <lineage>
        <taxon>Eukaryota</taxon>
        <taxon>Sar</taxon>
        <taxon>Stramenopiles</taxon>
        <taxon>Oomycota</taxon>
        <taxon>Peronosporomycetes</taxon>
        <taxon>Albuginales</taxon>
        <taxon>Albuginaceae</taxon>
        <taxon>Albugo</taxon>
    </lineage>
</organism>
<dbReference type="AlphaFoldDB" id="F0WDM2"/>
<name>F0WDM2_9STRA</name>
<gene>
    <name evidence="1" type="primary">AlNc14C67G4742</name>
    <name evidence="1" type="ORF">ALNC14_054400</name>
</gene>